<evidence type="ECO:0000313" key="14">
    <source>
        <dbReference type="EMBL" id="KAG7155845.1"/>
    </source>
</evidence>
<dbReference type="InterPro" id="IPR001846">
    <property type="entry name" value="VWF_type-D"/>
</dbReference>
<dbReference type="PANTHER" id="PTHR23345:SF15">
    <property type="entry name" value="VITELLOGENIN 1-RELATED"/>
    <property type="match status" value="1"/>
</dbReference>
<dbReference type="SMART" id="SM00638">
    <property type="entry name" value="LPD_N"/>
    <property type="match status" value="1"/>
</dbReference>
<dbReference type="InterPro" id="IPR014853">
    <property type="entry name" value="VWF/SSPO/ZAN-like_Cys-rich_dom"/>
</dbReference>
<comment type="subcellular location">
    <subcellularLocation>
        <location evidence="1">Secreted</location>
    </subcellularLocation>
</comment>
<dbReference type="InterPro" id="IPR015817">
    <property type="entry name" value="Vitellinogen_open_b-sht_sub1"/>
</dbReference>
<evidence type="ECO:0000256" key="6">
    <source>
        <dbReference type="ARBA" id="ARBA00023055"/>
    </source>
</evidence>
<dbReference type="Pfam" id="PF09172">
    <property type="entry name" value="Vit_open_b-sht"/>
    <property type="match status" value="1"/>
</dbReference>
<dbReference type="InterPro" id="IPR009454">
    <property type="entry name" value="Lipid_transpt_open_b-sht"/>
</dbReference>
<dbReference type="InterPro" id="IPR015255">
    <property type="entry name" value="Vitellinogen_open_b-sht"/>
</dbReference>
<dbReference type="SUPFAM" id="SSF56968">
    <property type="entry name" value="Lipovitellin-phosvitin complex, beta-sheet shell regions"/>
    <property type="match status" value="2"/>
</dbReference>
<feature type="signal peptide" evidence="11">
    <location>
        <begin position="1"/>
        <end position="24"/>
    </location>
</feature>
<keyword evidence="3" id="KW-0964">Secreted</keyword>
<feature type="domain" description="Vitellogenin" evidence="12">
    <location>
        <begin position="210"/>
        <end position="729"/>
    </location>
</feature>
<dbReference type="SMART" id="SM01169">
    <property type="entry name" value="DUF1943"/>
    <property type="match status" value="1"/>
</dbReference>
<keyword evidence="2" id="KW-0813">Transport</keyword>
<dbReference type="Gene3D" id="2.20.50.20">
    <property type="entry name" value="Lipovitellin. Chain A, domain 3"/>
    <property type="match status" value="1"/>
</dbReference>
<dbReference type="SMART" id="SM00192">
    <property type="entry name" value="LDLa"/>
    <property type="match status" value="1"/>
</dbReference>
<dbReference type="InterPro" id="IPR015816">
    <property type="entry name" value="Vitellinogen_b-sht_N"/>
</dbReference>
<keyword evidence="6" id="KW-0445">Lipid transport</keyword>
<dbReference type="GO" id="GO:0005576">
    <property type="term" value="C:extracellular region"/>
    <property type="evidence" value="ECO:0007669"/>
    <property type="project" value="UniProtKB-SubCell"/>
</dbReference>
<dbReference type="EMBL" id="JAHLQT010040280">
    <property type="protein sequence ID" value="KAG7155845.1"/>
    <property type="molecule type" value="Genomic_DNA"/>
</dbReference>
<evidence type="ECO:0000259" key="13">
    <source>
        <dbReference type="PROSITE" id="PS51233"/>
    </source>
</evidence>
<evidence type="ECO:0000256" key="4">
    <source>
        <dbReference type="ARBA" id="ARBA00022729"/>
    </source>
</evidence>
<accession>A0A8J5JHR2</accession>
<evidence type="ECO:0000256" key="7">
    <source>
        <dbReference type="ARBA" id="ARBA00023157"/>
    </source>
</evidence>
<dbReference type="Pfam" id="PF06448">
    <property type="entry name" value="DUF1081"/>
    <property type="match status" value="1"/>
</dbReference>
<dbReference type="GO" id="GO:0005319">
    <property type="term" value="F:lipid transporter activity"/>
    <property type="evidence" value="ECO:0007669"/>
    <property type="project" value="InterPro"/>
</dbReference>
<dbReference type="PROSITE" id="PS51233">
    <property type="entry name" value="VWFD"/>
    <property type="match status" value="1"/>
</dbReference>
<dbReference type="InterPro" id="IPR023415">
    <property type="entry name" value="LDLR_class-A_CS"/>
</dbReference>
<evidence type="ECO:0000256" key="1">
    <source>
        <dbReference type="ARBA" id="ARBA00004613"/>
    </source>
</evidence>
<feature type="domain" description="VWFD" evidence="13">
    <location>
        <begin position="3434"/>
        <end position="3598"/>
    </location>
</feature>
<keyword evidence="7" id="KW-1015">Disulfide bond</keyword>
<dbReference type="InterPro" id="IPR011030">
    <property type="entry name" value="Lipovitellin_superhlx_dom"/>
</dbReference>
<dbReference type="PROSITE" id="PS01209">
    <property type="entry name" value="LDLRA_1"/>
    <property type="match status" value="1"/>
</dbReference>
<dbReference type="Proteomes" id="UP000747542">
    <property type="component" value="Unassembled WGS sequence"/>
</dbReference>
<dbReference type="PROSITE" id="PS51211">
    <property type="entry name" value="VITELLOGENIN"/>
    <property type="match status" value="1"/>
</dbReference>
<dbReference type="Pfam" id="PF08742">
    <property type="entry name" value="C8"/>
    <property type="match status" value="1"/>
</dbReference>
<keyword evidence="8" id="KW-0325">Glycoprotein</keyword>
<dbReference type="Pfam" id="PF00057">
    <property type="entry name" value="Ldl_recept_a"/>
    <property type="match status" value="1"/>
</dbReference>
<dbReference type="Gene3D" id="2.30.230.10">
    <property type="entry name" value="Lipovitellin, beta-sheet shell regions, chain A"/>
    <property type="match status" value="2"/>
</dbReference>
<dbReference type="SMART" id="SM00216">
    <property type="entry name" value="VWD"/>
    <property type="match status" value="1"/>
</dbReference>
<evidence type="ECO:0000259" key="12">
    <source>
        <dbReference type="PROSITE" id="PS51211"/>
    </source>
</evidence>
<dbReference type="PANTHER" id="PTHR23345">
    <property type="entry name" value="VITELLOGENIN-RELATED"/>
    <property type="match status" value="1"/>
</dbReference>
<protein>
    <submittedName>
        <fullName evidence="14">Apolipophorins-like 6</fullName>
    </submittedName>
</protein>
<name>A0A8J5JHR2_HOMAM</name>
<evidence type="ECO:0000256" key="11">
    <source>
        <dbReference type="SAM" id="SignalP"/>
    </source>
</evidence>
<dbReference type="SUPFAM" id="SSF57424">
    <property type="entry name" value="LDL receptor-like module"/>
    <property type="match status" value="1"/>
</dbReference>
<evidence type="ECO:0000256" key="5">
    <source>
        <dbReference type="ARBA" id="ARBA00022761"/>
    </source>
</evidence>
<proteinExistence type="predicted"/>
<dbReference type="Gene3D" id="2.20.80.10">
    <property type="entry name" value="Lipovitellin-phosvitin complex, chain A, domain 4"/>
    <property type="match status" value="1"/>
</dbReference>
<dbReference type="Gene3D" id="4.10.400.10">
    <property type="entry name" value="Low-density Lipoprotein Receptor"/>
    <property type="match status" value="1"/>
</dbReference>
<comment type="caution">
    <text evidence="9">Lacks conserved residue(s) required for the propagation of feature annotation.</text>
</comment>
<dbReference type="GO" id="GO:0045735">
    <property type="term" value="F:nutrient reservoir activity"/>
    <property type="evidence" value="ECO:0007669"/>
    <property type="project" value="UniProtKB-KW"/>
</dbReference>
<organism evidence="14 15">
    <name type="scientific">Homarus americanus</name>
    <name type="common">American lobster</name>
    <dbReference type="NCBI Taxonomy" id="6706"/>
    <lineage>
        <taxon>Eukaryota</taxon>
        <taxon>Metazoa</taxon>
        <taxon>Ecdysozoa</taxon>
        <taxon>Arthropoda</taxon>
        <taxon>Crustacea</taxon>
        <taxon>Multicrustacea</taxon>
        <taxon>Malacostraca</taxon>
        <taxon>Eumalacostraca</taxon>
        <taxon>Eucarida</taxon>
        <taxon>Decapoda</taxon>
        <taxon>Pleocyemata</taxon>
        <taxon>Astacidea</taxon>
        <taxon>Nephropoidea</taxon>
        <taxon>Nephropidae</taxon>
        <taxon>Homarus</taxon>
    </lineage>
</organism>
<feature type="chain" id="PRO_5035291691" evidence="11">
    <location>
        <begin position="25"/>
        <end position="3894"/>
    </location>
</feature>
<reference evidence="14" key="1">
    <citation type="journal article" date="2021" name="Sci. Adv.">
        <title>The American lobster genome reveals insights on longevity, neural, and immune adaptations.</title>
        <authorList>
            <person name="Polinski J.M."/>
            <person name="Zimin A.V."/>
            <person name="Clark K.F."/>
            <person name="Kohn A.B."/>
            <person name="Sadowski N."/>
            <person name="Timp W."/>
            <person name="Ptitsyn A."/>
            <person name="Khanna P."/>
            <person name="Romanova D.Y."/>
            <person name="Williams P."/>
            <person name="Greenwood S.J."/>
            <person name="Moroz L.L."/>
            <person name="Walt D.R."/>
            <person name="Bodnar A.G."/>
        </authorList>
    </citation>
    <scope>NUCLEOTIDE SEQUENCE</scope>
    <source>
        <strain evidence="14">GMGI-L3</strain>
    </source>
</reference>
<comment type="caution">
    <text evidence="14">The sequence shown here is derived from an EMBL/GenBank/DDBJ whole genome shotgun (WGS) entry which is preliminary data.</text>
</comment>
<dbReference type="InterPro" id="IPR001747">
    <property type="entry name" value="Vitellogenin_N"/>
</dbReference>
<dbReference type="InterPro" id="IPR015819">
    <property type="entry name" value="Lipid_transp_b-sht_shell"/>
</dbReference>
<evidence type="ECO:0000313" key="15">
    <source>
        <dbReference type="Proteomes" id="UP000747542"/>
    </source>
</evidence>
<keyword evidence="15" id="KW-1185">Reference proteome</keyword>
<gene>
    <name evidence="14" type="primary">Apolpp-L6</name>
    <name evidence="14" type="ORF">Hamer_G019258</name>
</gene>
<dbReference type="InterPro" id="IPR002172">
    <property type="entry name" value="LDrepeatLR_classA_rpt"/>
</dbReference>
<dbReference type="Gene3D" id="1.25.10.20">
    <property type="entry name" value="Vitellinogen, superhelical"/>
    <property type="match status" value="1"/>
</dbReference>
<sequence length="3894" mass="441800">MMAPSRLWLVLAFILGVVVTVGQAEQCTKDQFKCRDSGECINFEWVCDDFPDCTDDTDEFPLYDCSNKGNQPAVGGADVEEAVEVDEVAPPSSQDQDDDQQPAENIQTPPPREPWERCALKKCQLGKKLRLVDGRTYKYQYVTQTQTEVVGSSPSVTSLTMDASLALNVLTACEMELVVERVGVMSSKSDSGGQEQTVEDTAFTAALTKNPLRAAISLLQNSMVRLDLDHRTLETDVVGECEVNYQVQGNAGTRLLIQKTRNIPTCTSRSSTTSIIQGVPYAFVGGLHTIPLLNSSSSCVQEIGERLVLGASCLEKHRFTPFSSEHGGLVTTVTQNLTFSTQSFSRAVMGAIHGRTDLKYDHHNHIHVEGLTADHMDDAQVWRAQADTLLDHIADNMRNEGVANNAPRLFRELVQALRHLDFNQLWAITEERTWGPERAMFDDALPMVGTGASVGVMRDLMVQHQVNDIITNTWLASLSFIPRPDLDTITEAAPLLEAEGPIPADAFLGVGSLVHSYCQDHPGCKDLPPVHRVMVALQGFVASGCRENTSEDKIKVLMALKGIGNAGLAVTQDIPESLARRFPCDVSRKPLQTMFMDRAQDSELRIAAYLELMRCADFQIIKLVKHMLIYEEVNQVSECLFVYSVECLFVYLGVVRVDPSGNLKETGLPSRTEIQGLLSNHDIISKFTVGCRKFSRSIEWSEFCDRLNVGGGTDVNIIFSQNSYIPRSATFNFTADLFGHNLNLLEFGARVEGWDRYTDSIFRAPQDRETPPSIKNRKAVELISRAGKQGHYLDKEAELSIHMKTFGNEIYYRHLHGMDKIMEAVNTLDPAERIRLLNEGQAINLHKSWLAAESAYIIPTTAGMPLNLSLTASVALDLHAKSPKFINVSLCIVKSRYLADVGVEVLGSMLVDGHAAQSGAQLVATLHSSTVLDGRFEIGGSENIRLDMKMPRDKIDIVNITSTVVLIHGSSEAGAEGSREVMEGVISDRMELTGCSEHHDKLGSKLCWNVQYPNASRVSGSPFYPLTGPSQLQLALHKTDPTLTTYQLRYTWERRPDYRMFLVSVNTPGTATSREHSVRYNINFRSQNIFLDLHSPITNVSARGRYVWTDLDKRLDLSLSLDNQETATLSTGLTSYRKSGSDVFTPIFTATYLGQDIVKVSGVIDVRQRPEGRYYEVKMQVDYKVPVGNNRWIDSTGAIKGELKDSGHERGAKLNISYTPSAGASEEYIRIECREADLSSDSDMKFERTWLFYFSQFENINFKGLWLHKRHFGSVENDLQVNFGENYENLQHRVDLYQALTVYMGDLRTTLNSTVSVKHRHRNLDLKVGGDWFHDDHVLNTGFLVQYATDKQVESRLHMKNELSGFLDTQGFWFLKVPDGIHWEVRGQVKERRSKIYKFEGEAMSGTNWRVEVSGVYADLSSRLENVHNLLLDVKLPAYGLTRINSTFHANDRQMSLDTHVLTNSGRKYQARAAYRHGEDQLHAMGYMINLELHLPNQLYTVSTEINTGSVITITNDLHLDRYRDIHMSVTADILQQRQRGFKALLRWDDNRDPSQKMDVKVMYQTPSERETSFTMDGFLFFLGQEYRANWKTHKHLQYVERDMVWEHKNEGAMSWTDTSQVKQGITSNMTLMLRRGDTAQLYGLIDITTPFTHWMKNHLEVKYSRNSDHIESTLKARWHDGEFVDLQLSAQKQITDSHFMIESKLDVSSSFEGLVSASTGVKLEKKPNIIDTNFYIQWDTDRLEIALEGKDDSFHDELRYSVFGQILTTIQDYREMSTAVDLMLRSAALDLQATTKWEGHNYKLHFNGEMYSGQEYLRSALVVTSLQQEDIITASLLIMVQWPEEQEIRVEGQVATLPQHFKAGIQIDSTLEEIRQAVIVLGHSKDTVIKTEAKVLWNDKVDVGFVLLGQVTSLTDFLVSCTILTPFPGYKVITGELRNLFRLDPEVRVHSRIYGQLGERKYGLGARYEQGQVPRLRIALELYTPLPDLHTIFLDLCDNSTQVDVKYDLTMQYGPTKNLRLNVELQTRPGGAEGRAIAVLPLNSLDEHLNNAHLEASGSYFWDPEVKLDLTLSSKSSIPTKLVIKGNFPSVEDGKLQVMITTPVDGYETLDFIAEYQVPKDEKAGQLHGQLTTTSGKVFQLTVTGTTKHLQGSFSSPFEPFRDGTFMWSMTAVDVLKSHLEGKLGWEGGDIILDATLDGTLKTPWKDLEHTIIHLEGTPQQQGFRNQLVLEGAGRTYRGDLLWQYRDDTDWEVDVQVERESGGQGHYTVHLGLTNVERRPLKAALHLTTPHQGFQDVKFDLSVQREQLPYHLKVGWESAIGSGDFEMTFRSLSFGKINGDLTMSVAQEQGPDMTYTVELNLINNSAHDMIDVEGSVDFKSNHDYWDHLVLQGKVMQVTSDPGELTLHLVWPHLDPITFKALAEHQDNFRVIKPTITLDLTRSKYSFTGEMRKQGQQLNLTGILDWERGSSGPQQVVLHSRLVSTIETGSDVTTVTGNMLAHGFPAGDGTIHFTSTLMWENQPITLDFKQELTEDGYEGEYNLEWPQRHDATSPWGRTPVHASLKHHFLTAGHRGTLQITADFTNNRIVQIDYGFKFPVTGDVTVELGASYQPVALKVKVERVTVVLADGHIKQRTSFEFSNDLWPFGISSTKETNRKSDTELEVVTTLDLYDLDDISRRITIFFVHNSAQSGRQFQIKGKLLDREVILAAGYNLTPRNFKTNFLGFNKEHTLKGKLSHPYRTVKLDGYYKRSSKDLTSFIKFNWDSNNGGEEEEVIGRLEWVDAGTGEDHLHQAFVSLTHPLLEEEIKLAGEVRQNPYEILATDIKLQYSPDPQKDLKMNLAVTRAMTHDGAIMFTGTSALQHPASKLLETWRKLVDIHVEVEQDNLGRWTVATTSTPDQEQPLMTYLEVHPSHPVMTITFDNLLSNETTYDTSFPRYIAEQVVVDVGMEDHRKARFSIKHLSPPWLNENEDQLLSHWITDAYFFFRLNHSRLLSSRLIWRPELEEEIMNEIGEMLGASYDLRQSLEDWLKNSLVVAGEEALARTQPILNDLAQISKPLLEDFRNESQEFIEDLWLLYNNINSTAGELKIQQSIVFVFSSIIKTLEDIPAIQRMKTRLEGGALKGQLKDPSGPGLKEKIQTVLSTLAEMHDQFAKQLYRRVSQAVQGFMDRVGEWLRRKWRAVYENYKPHILRTFDDVETNAWIIAENLIDWLQWMGLEIKSSAAYRRIQEMVTYLEDIYRDFTEKSKRENLEKYYNMFVEKCKGGFRMLMSRVAPFVEDWVNELWKAWEKLMQFRPVKRLRAAILVAYNKVVWTVRYVDIRGQVIDAMAFLLEHGYTIVSQTGVEASQKKIIAKTKFRFSPEEGVMELLQKLPIDWHGFDHTPNWRDLPEYQNIQWVRQTFFSSSNTSILDSWYKHLNLNFRPRSWIPPFPAIGYMIGEQHFMTFDGRHVEFKGRCQHLLVADMVWAQWAVAVNYHIHSSRTIIIYVDGSEIELATDFRVTIDGQPTELPAGLPSAQVHRWLNKIYVKSQDFSVTWNLAHDVLSVSLYGYSFNKTGGLLGVYNNEPSDDLQLPDGSQTDVGAVLANAWDISHRQCQSRGNIARGQSKVPIEVCTRLFQSKSSPFKHCFFQIDPTPYLHMCLVDYRGRELDTCTAATAYMEACSNNNIPTKIPVFCVQCEYMTNDGETRTLEEGTSVVLEQEEILMSTDVVILVEARSCNTILAQKKPLNRFHTFITRMNEELEANDLRLVRYAMVVYGSDYGLFTMPTVVTVDNNIFTDAANIHKALNHVDFMNETYPEIGYLAPDAFYAFTFAAGLNFRAGVSVTFIHFPCDSCLPAHPSDTGSKRINVAVFLFRWITAPCTIFCSSTPSRYMCITRTCLTSPKRRRERRF</sequence>
<keyword evidence="4 11" id="KW-0732">Signal</keyword>
<evidence type="ECO:0000256" key="2">
    <source>
        <dbReference type="ARBA" id="ARBA00022448"/>
    </source>
</evidence>
<dbReference type="InterPro" id="IPR050733">
    <property type="entry name" value="Vitellogenin/Apolipophorin"/>
</dbReference>
<dbReference type="Pfam" id="PF00094">
    <property type="entry name" value="VWD"/>
    <property type="match status" value="1"/>
</dbReference>
<dbReference type="InterPro" id="IPR036055">
    <property type="entry name" value="LDL_receptor-like_sf"/>
</dbReference>
<evidence type="ECO:0000256" key="9">
    <source>
        <dbReference type="PROSITE-ProRule" id="PRU00124"/>
    </source>
</evidence>
<evidence type="ECO:0000256" key="8">
    <source>
        <dbReference type="ARBA" id="ARBA00023180"/>
    </source>
</evidence>
<keyword evidence="5" id="KW-0758">Storage protein</keyword>
<dbReference type="SUPFAM" id="SSF48431">
    <property type="entry name" value="Lipovitellin-phosvitin complex, superhelical domain"/>
    <property type="match status" value="1"/>
</dbReference>
<feature type="region of interest" description="Disordered" evidence="10">
    <location>
        <begin position="87"/>
        <end position="114"/>
    </location>
</feature>
<dbReference type="Pfam" id="PF01347">
    <property type="entry name" value="Vitellogenin_N"/>
    <property type="match status" value="1"/>
</dbReference>
<dbReference type="PROSITE" id="PS50068">
    <property type="entry name" value="LDLRA_2"/>
    <property type="match status" value="1"/>
</dbReference>
<dbReference type="CDD" id="cd00112">
    <property type="entry name" value="LDLa"/>
    <property type="match status" value="1"/>
</dbReference>
<evidence type="ECO:0000256" key="10">
    <source>
        <dbReference type="SAM" id="MobiDB-lite"/>
    </source>
</evidence>
<evidence type="ECO:0000256" key="3">
    <source>
        <dbReference type="ARBA" id="ARBA00022525"/>
    </source>
</evidence>